<evidence type="ECO:0000313" key="2">
    <source>
        <dbReference type="EMBL" id="KAK1424084.1"/>
    </source>
</evidence>
<keyword evidence="3" id="KW-1185">Reference proteome</keyword>
<comment type="caution">
    <text evidence="2">The sequence shown here is derived from an EMBL/GenBank/DDBJ whole genome shotgun (WGS) entry which is preliminary data.</text>
</comment>
<name>A0AAD8NX74_TARER</name>
<gene>
    <name evidence="2" type="ORF">QVD17_19396</name>
</gene>
<accession>A0AAD8NX74</accession>
<sequence>MTTTNKKSVKSSAAKEEHSTKKSTGNHEREQHRKKSATTPTTSLLGTNARCFLFSLNISKHLQHSPNICSSLIILHNHLLLCICPSGNFLDLTLFITSIF</sequence>
<dbReference type="EMBL" id="JAUHHV010000005">
    <property type="protein sequence ID" value="KAK1424084.1"/>
    <property type="molecule type" value="Genomic_DNA"/>
</dbReference>
<proteinExistence type="predicted"/>
<feature type="compositionally biased region" description="Basic and acidic residues" evidence="1">
    <location>
        <begin position="13"/>
        <end position="31"/>
    </location>
</feature>
<dbReference type="AlphaFoldDB" id="A0AAD8NX74"/>
<organism evidence="2 3">
    <name type="scientific">Tagetes erecta</name>
    <name type="common">African marigold</name>
    <dbReference type="NCBI Taxonomy" id="13708"/>
    <lineage>
        <taxon>Eukaryota</taxon>
        <taxon>Viridiplantae</taxon>
        <taxon>Streptophyta</taxon>
        <taxon>Embryophyta</taxon>
        <taxon>Tracheophyta</taxon>
        <taxon>Spermatophyta</taxon>
        <taxon>Magnoliopsida</taxon>
        <taxon>eudicotyledons</taxon>
        <taxon>Gunneridae</taxon>
        <taxon>Pentapetalae</taxon>
        <taxon>asterids</taxon>
        <taxon>campanulids</taxon>
        <taxon>Asterales</taxon>
        <taxon>Asteraceae</taxon>
        <taxon>Asteroideae</taxon>
        <taxon>Heliantheae alliance</taxon>
        <taxon>Tageteae</taxon>
        <taxon>Tagetes</taxon>
    </lineage>
</organism>
<dbReference type="Proteomes" id="UP001229421">
    <property type="component" value="Unassembled WGS sequence"/>
</dbReference>
<protein>
    <submittedName>
        <fullName evidence="2">Uncharacterized protein</fullName>
    </submittedName>
</protein>
<evidence type="ECO:0000313" key="3">
    <source>
        <dbReference type="Proteomes" id="UP001229421"/>
    </source>
</evidence>
<reference evidence="2" key="1">
    <citation type="journal article" date="2023" name="bioRxiv">
        <title>Improved chromosome-level genome assembly for marigold (Tagetes erecta).</title>
        <authorList>
            <person name="Jiang F."/>
            <person name="Yuan L."/>
            <person name="Wang S."/>
            <person name="Wang H."/>
            <person name="Xu D."/>
            <person name="Wang A."/>
            <person name="Fan W."/>
        </authorList>
    </citation>
    <scope>NUCLEOTIDE SEQUENCE</scope>
    <source>
        <strain evidence="2">WSJ</strain>
        <tissue evidence="2">Leaf</tissue>
    </source>
</reference>
<feature type="region of interest" description="Disordered" evidence="1">
    <location>
        <begin position="1"/>
        <end position="43"/>
    </location>
</feature>
<evidence type="ECO:0000256" key="1">
    <source>
        <dbReference type="SAM" id="MobiDB-lite"/>
    </source>
</evidence>